<dbReference type="Proteomes" id="UP000287853">
    <property type="component" value="Unassembled WGS sequence"/>
</dbReference>
<reference evidence="3 4" key="1">
    <citation type="submission" date="2017-01" db="EMBL/GenBank/DDBJ databases">
        <title>The cable genome- insights into the physiology and evolution of filamentous bacteria capable of sulfide oxidation via long distance electron transfer.</title>
        <authorList>
            <person name="Schreiber L."/>
            <person name="Bjerg J.T."/>
            <person name="Boggild A."/>
            <person name="Van De Vossenberg J."/>
            <person name="Meysman F."/>
            <person name="Nielsen L.P."/>
            <person name="Schramm A."/>
            <person name="Kjeldsen K.U."/>
        </authorList>
    </citation>
    <scope>NUCLEOTIDE SEQUENCE [LARGE SCALE GENOMIC DNA]</scope>
    <source>
        <strain evidence="3">MCF</strain>
    </source>
</reference>
<evidence type="ECO:0000313" key="3">
    <source>
        <dbReference type="EMBL" id="RWX43701.1"/>
    </source>
</evidence>
<keyword evidence="2" id="KW-0472">Membrane</keyword>
<evidence type="ECO:0000256" key="1">
    <source>
        <dbReference type="SAM" id="MobiDB-lite"/>
    </source>
</evidence>
<dbReference type="EMBL" id="MTKO01000112">
    <property type="protein sequence ID" value="RWX43701.1"/>
    <property type="molecule type" value="Genomic_DNA"/>
</dbReference>
<evidence type="ECO:0000256" key="2">
    <source>
        <dbReference type="SAM" id="Phobius"/>
    </source>
</evidence>
<sequence length="110" mass="12245">MGNLIWLVFIFLVMVLVISVLWLILRLRQFSQSYNQTVLDDKLLQNMLGDEALSKELKNALVGKASGAKYPTASPISPADAAVKRGKQQATPNNKRDTGQQFSKQKKRVG</sequence>
<accession>A0A3S3QCA5</accession>
<keyword evidence="4" id="KW-1185">Reference proteome</keyword>
<gene>
    <name evidence="3" type="ORF">H206_02555</name>
</gene>
<feature type="region of interest" description="Disordered" evidence="1">
    <location>
        <begin position="67"/>
        <end position="110"/>
    </location>
</feature>
<keyword evidence="2" id="KW-1133">Transmembrane helix</keyword>
<dbReference type="AlphaFoldDB" id="A0A3S3QCA5"/>
<protein>
    <submittedName>
        <fullName evidence="3">Uncharacterized protein</fullName>
    </submittedName>
</protein>
<keyword evidence="2" id="KW-0812">Transmembrane</keyword>
<feature type="compositionally biased region" description="Polar residues" evidence="1">
    <location>
        <begin position="88"/>
        <end position="103"/>
    </location>
</feature>
<organism evidence="3 4">
    <name type="scientific">Candidatus Electrothrix aarhusensis</name>
    <dbReference type="NCBI Taxonomy" id="1859131"/>
    <lineage>
        <taxon>Bacteria</taxon>
        <taxon>Pseudomonadati</taxon>
        <taxon>Thermodesulfobacteriota</taxon>
        <taxon>Desulfobulbia</taxon>
        <taxon>Desulfobulbales</taxon>
        <taxon>Desulfobulbaceae</taxon>
        <taxon>Candidatus Electrothrix</taxon>
    </lineage>
</organism>
<name>A0A3S3QCA5_9BACT</name>
<evidence type="ECO:0000313" key="4">
    <source>
        <dbReference type="Proteomes" id="UP000287853"/>
    </source>
</evidence>
<proteinExistence type="predicted"/>
<comment type="caution">
    <text evidence="3">The sequence shown here is derived from an EMBL/GenBank/DDBJ whole genome shotgun (WGS) entry which is preliminary data.</text>
</comment>
<feature type="transmembrane region" description="Helical" evidence="2">
    <location>
        <begin position="6"/>
        <end position="25"/>
    </location>
</feature>